<protein>
    <submittedName>
        <fullName evidence="4">CYTH and CHAD domain-containing protein</fullName>
    </submittedName>
</protein>
<dbReference type="Pfam" id="PF01928">
    <property type="entry name" value="CYTH"/>
    <property type="match status" value="1"/>
</dbReference>
<keyword evidence="5" id="KW-1185">Reference proteome</keyword>
<dbReference type="PROSITE" id="PS51707">
    <property type="entry name" value="CYTH"/>
    <property type="match status" value="1"/>
</dbReference>
<dbReference type="SMART" id="SM00880">
    <property type="entry name" value="CHAD"/>
    <property type="match status" value="1"/>
</dbReference>
<gene>
    <name evidence="4" type="ORF">J4573_18435</name>
</gene>
<evidence type="ECO:0000256" key="1">
    <source>
        <dbReference type="SAM" id="MobiDB-lite"/>
    </source>
</evidence>
<dbReference type="InterPro" id="IPR033469">
    <property type="entry name" value="CYTH-like_dom_sf"/>
</dbReference>
<dbReference type="InterPro" id="IPR038186">
    <property type="entry name" value="CHAD_dom_sf"/>
</dbReference>
<dbReference type="Pfam" id="PF05235">
    <property type="entry name" value="CHAD"/>
    <property type="match status" value="1"/>
</dbReference>
<dbReference type="InterPro" id="IPR023577">
    <property type="entry name" value="CYTH_domain"/>
</dbReference>
<accession>A0A939PFC6</accession>
<dbReference type="Gene3D" id="2.40.320.10">
    <property type="entry name" value="Hypothetical Protein Pfu-838710-001"/>
    <property type="match status" value="1"/>
</dbReference>
<dbReference type="SUPFAM" id="SSF55154">
    <property type="entry name" value="CYTH-like phosphatases"/>
    <property type="match status" value="1"/>
</dbReference>
<dbReference type="PROSITE" id="PS51708">
    <property type="entry name" value="CHAD"/>
    <property type="match status" value="1"/>
</dbReference>
<dbReference type="Gene3D" id="1.40.20.10">
    <property type="entry name" value="CHAD domain"/>
    <property type="match status" value="1"/>
</dbReference>
<feature type="region of interest" description="Disordered" evidence="1">
    <location>
        <begin position="182"/>
        <end position="205"/>
    </location>
</feature>
<evidence type="ECO:0000313" key="4">
    <source>
        <dbReference type="EMBL" id="MBO2449088.1"/>
    </source>
</evidence>
<dbReference type="PANTHER" id="PTHR39339">
    <property type="entry name" value="SLR1444 PROTEIN"/>
    <property type="match status" value="1"/>
</dbReference>
<proteinExistence type="predicted"/>
<feature type="compositionally biased region" description="Basic and acidic residues" evidence="1">
    <location>
        <begin position="196"/>
        <end position="205"/>
    </location>
</feature>
<dbReference type="SMART" id="SM01118">
    <property type="entry name" value="CYTH"/>
    <property type="match status" value="1"/>
</dbReference>
<evidence type="ECO:0000313" key="5">
    <source>
        <dbReference type="Proteomes" id="UP000669179"/>
    </source>
</evidence>
<dbReference type="AlphaFoldDB" id="A0A939PFC6"/>
<reference evidence="4" key="1">
    <citation type="submission" date="2021-03" db="EMBL/GenBank/DDBJ databases">
        <authorList>
            <person name="Kanchanasin P."/>
            <person name="Saeng-In P."/>
            <person name="Phongsopitanun W."/>
            <person name="Yuki M."/>
            <person name="Kudo T."/>
            <person name="Ohkuma M."/>
            <person name="Tanasupawat S."/>
        </authorList>
    </citation>
    <scope>NUCLEOTIDE SEQUENCE</scope>
    <source>
        <strain evidence="4">GKU 128</strain>
    </source>
</reference>
<evidence type="ECO:0000259" key="2">
    <source>
        <dbReference type="PROSITE" id="PS51707"/>
    </source>
</evidence>
<dbReference type="CDD" id="cd07374">
    <property type="entry name" value="CYTH-like_Pase"/>
    <property type="match status" value="1"/>
</dbReference>
<evidence type="ECO:0000259" key="3">
    <source>
        <dbReference type="PROSITE" id="PS51708"/>
    </source>
</evidence>
<dbReference type="InterPro" id="IPR007899">
    <property type="entry name" value="CHAD_dom"/>
</dbReference>
<feature type="domain" description="CYTH" evidence="2">
    <location>
        <begin position="5"/>
        <end position="199"/>
    </location>
</feature>
<dbReference type="Proteomes" id="UP000669179">
    <property type="component" value="Unassembled WGS sequence"/>
</dbReference>
<comment type="caution">
    <text evidence="4">The sequence shown here is derived from an EMBL/GenBank/DDBJ whole genome shotgun (WGS) entry which is preliminary data.</text>
</comment>
<organism evidence="4 5">
    <name type="scientific">Actinomadura barringtoniae</name>
    <dbReference type="NCBI Taxonomy" id="1427535"/>
    <lineage>
        <taxon>Bacteria</taxon>
        <taxon>Bacillati</taxon>
        <taxon>Actinomycetota</taxon>
        <taxon>Actinomycetes</taxon>
        <taxon>Streptosporangiales</taxon>
        <taxon>Thermomonosporaceae</taxon>
        <taxon>Actinomadura</taxon>
    </lineage>
</organism>
<dbReference type="EMBL" id="JAGEOJ010000007">
    <property type="protein sequence ID" value="MBO2449088.1"/>
    <property type="molecule type" value="Genomic_DNA"/>
</dbReference>
<feature type="domain" description="CHAD" evidence="3">
    <location>
        <begin position="207"/>
        <end position="483"/>
    </location>
</feature>
<name>A0A939PFC6_9ACTN</name>
<dbReference type="PANTHER" id="PTHR39339:SF1">
    <property type="entry name" value="CHAD DOMAIN-CONTAINING PROTEIN"/>
    <property type="match status" value="1"/>
</dbReference>
<sequence length="486" mass="53938">MAMNHLEIERKYDADADFAVPEMDGLPGVAETEPPKVHRLSATYFDTEDQRLASYGITLRRRRGGEDAGWHLKIPAGPDSRNELRAPLGRAQVVPAKLAGLVAAYVRGASLRPIAVLETVRTEIRLLDDRGVPLAELADDLVTGRVMGQDGESSWREVEVELGEAGGLDFLKAAEKRLKKAGARPASSGSKLGRLLGREPDEVRKGGDTAGDAVVGYLAEQVAALLRYDPRARLAEFDAVHRMRVATRRIRSALQSYRAIVDRKHTDEVRAELKWLAEELGAVRDLEVLRMHFTARLEEVGEPAEQDWLKSIGRHEEAAYRRLNVVLKEPRYFALLDALDALVAEPPLTERAEKGATVELPKLVKRSWKRLVKAHRAVANAEHVEEARHEMRKSAKKARYAAELAVPVLGQAAKDVAKNAKRVQEVLGDYQDGVIAMDHLRDAATRVTERSEAFTIGVLYGVERCEALRSISKLEATWEETSPPSF</sequence>